<accession>A0AAN7H7N8</accession>
<feature type="region of interest" description="Disordered" evidence="1">
    <location>
        <begin position="264"/>
        <end position="343"/>
    </location>
</feature>
<sequence length="343" mass="37717">MGSSSLHPRGFFAYIFLLARNIVILALLGLSGLTVHFIISILRARLDGGIPGSLIGILILTSVSLLWSCFSWNGYTSRLLHYAVTYTVDILLMIPFIALVVVLAQPVTKANCSGIKDDVVNTFSVIAPGIGEVRVPGSGKVACQKVFAEWILMIVVSGGFVVCAGAVQVIHLRERNEERNSYRLGDDFSRDPSNVPGNNFFTQRPPAEGKQWDSFGEDAGEKEKQPYNYPMGTGFGQDSFPRKKEEVDGFSSWSLATPATPITESPILREYKPRYATPTPTTPSTLNRQPSEAARVYQGSRSFRRSSGIAYDASARTRSRQRGVSQPFDLDPRTFTPRTNNPS</sequence>
<evidence type="ECO:0000256" key="2">
    <source>
        <dbReference type="SAM" id="Phobius"/>
    </source>
</evidence>
<evidence type="ECO:0000256" key="1">
    <source>
        <dbReference type="SAM" id="MobiDB-lite"/>
    </source>
</evidence>
<keyword evidence="2" id="KW-1133">Transmembrane helix</keyword>
<name>A0AAN7H7N8_9PEZI</name>
<keyword evidence="2" id="KW-0472">Membrane</keyword>
<feature type="transmembrane region" description="Helical" evidence="2">
    <location>
        <begin position="79"/>
        <end position="104"/>
    </location>
</feature>
<keyword evidence="2" id="KW-0812">Transmembrane</keyword>
<evidence type="ECO:0008006" key="5">
    <source>
        <dbReference type="Google" id="ProtNLM"/>
    </source>
</evidence>
<reference evidence="3" key="1">
    <citation type="journal article" date="2023" name="Mol. Phylogenet. Evol.">
        <title>Genome-scale phylogeny and comparative genomics of the fungal order Sordariales.</title>
        <authorList>
            <person name="Hensen N."/>
            <person name="Bonometti L."/>
            <person name="Westerberg I."/>
            <person name="Brannstrom I.O."/>
            <person name="Guillou S."/>
            <person name="Cros-Aarteil S."/>
            <person name="Calhoun S."/>
            <person name="Haridas S."/>
            <person name="Kuo A."/>
            <person name="Mondo S."/>
            <person name="Pangilinan J."/>
            <person name="Riley R."/>
            <person name="LaButti K."/>
            <person name="Andreopoulos B."/>
            <person name="Lipzen A."/>
            <person name="Chen C."/>
            <person name="Yan M."/>
            <person name="Daum C."/>
            <person name="Ng V."/>
            <person name="Clum A."/>
            <person name="Steindorff A."/>
            <person name="Ohm R.A."/>
            <person name="Martin F."/>
            <person name="Silar P."/>
            <person name="Natvig D.O."/>
            <person name="Lalanne C."/>
            <person name="Gautier V."/>
            <person name="Ament-Velasquez S.L."/>
            <person name="Kruys A."/>
            <person name="Hutchinson M.I."/>
            <person name="Powell A.J."/>
            <person name="Barry K."/>
            <person name="Miller A.N."/>
            <person name="Grigoriev I.V."/>
            <person name="Debuchy R."/>
            <person name="Gladieux P."/>
            <person name="Hiltunen Thoren M."/>
            <person name="Johannesson H."/>
        </authorList>
    </citation>
    <scope>NUCLEOTIDE SEQUENCE</scope>
    <source>
        <strain evidence="3">CBS 990.96</strain>
    </source>
</reference>
<dbReference type="Proteomes" id="UP001301958">
    <property type="component" value="Unassembled WGS sequence"/>
</dbReference>
<evidence type="ECO:0000313" key="4">
    <source>
        <dbReference type="Proteomes" id="UP001301958"/>
    </source>
</evidence>
<proteinExistence type="predicted"/>
<feature type="compositionally biased region" description="Polar residues" evidence="1">
    <location>
        <begin position="278"/>
        <end position="290"/>
    </location>
</feature>
<reference evidence="3" key="2">
    <citation type="submission" date="2023-05" db="EMBL/GenBank/DDBJ databases">
        <authorList>
            <consortium name="Lawrence Berkeley National Laboratory"/>
            <person name="Steindorff A."/>
            <person name="Hensen N."/>
            <person name="Bonometti L."/>
            <person name="Westerberg I."/>
            <person name="Brannstrom I.O."/>
            <person name="Guillou S."/>
            <person name="Cros-Aarteil S."/>
            <person name="Calhoun S."/>
            <person name="Haridas S."/>
            <person name="Kuo A."/>
            <person name="Mondo S."/>
            <person name="Pangilinan J."/>
            <person name="Riley R."/>
            <person name="Labutti K."/>
            <person name="Andreopoulos B."/>
            <person name="Lipzen A."/>
            <person name="Chen C."/>
            <person name="Yanf M."/>
            <person name="Daum C."/>
            <person name="Ng V."/>
            <person name="Clum A."/>
            <person name="Ohm R."/>
            <person name="Martin F."/>
            <person name="Silar P."/>
            <person name="Natvig D."/>
            <person name="Lalanne C."/>
            <person name="Gautier V."/>
            <person name="Ament-Velasquez S.L."/>
            <person name="Kruys A."/>
            <person name="Hutchinson M.I."/>
            <person name="Powell A.J."/>
            <person name="Barry K."/>
            <person name="Miller A.N."/>
            <person name="Grigoriev I.V."/>
            <person name="Debuchy R."/>
            <person name="Gladieux P."/>
            <person name="Thoren M.H."/>
            <person name="Johannesson H."/>
        </authorList>
    </citation>
    <scope>NUCLEOTIDE SEQUENCE</scope>
    <source>
        <strain evidence="3">CBS 990.96</strain>
    </source>
</reference>
<dbReference type="AlphaFoldDB" id="A0AAN7H7N8"/>
<comment type="caution">
    <text evidence="3">The sequence shown here is derived from an EMBL/GenBank/DDBJ whole genome shotgun (WGS) entry which is preliminary data.</text>
</comment>
<gene>
    <name evidence="3" type="ORF">QBC38DRAFT_259085</name>
</gene>
<feature type="transmembrane region" description="Helical" evidence="2">
    <location>
        <begin position="12"/>
        <end position="42"/>
    </location>
</feature>
<feature type="region of interest" description="Disordered" evidence="1">
    <location>
        <begin position="183"/>
        <end position="229"/>
    </location>
</feature>
<feature type="transmembrane region" description="Helical" evidence="2">
    <location>
        <begin position="54"/>
        <end position="73"/>
    </location>
</feature>
<evidence type="ECO:0000313" key="3">
    <source>
        <dbReference type="EMBL" id="KAK4231125.1"/>
    </source>
</evidence>
<protein>
    <recommendedName>
        <fullName evidence="5">MARVEL domain-containing protein</fullName>
    </recommendedName>
</protein>
<organism evidence="3 4">
    <name type="scientific">Podospora fimiseda</name>
    <dbReference type="NCBI Taxonomy" id="252190"/>
    <lineage>
        <taxon>Eukaryota</taxon>
        <taxon>Fungi</taxon>
        <taxon>Dikarya</taxon>
        <taxon>Ascomycota</taxon>
        <taxon>Pezizomycotina</taxon>
        <taxon>Sordariomycetes</taxon>
        <taxon>Sordariomycetidae</taxon>
        <taxon>Sordariales</taxon>
        <taxon>Podosporaceae</taxon>
        <taxon>Podospora</taxon>
    </lineage>
</organism>
<dbReference type="EMBL" id="MU865294">
    <property type="protein sequence ID" value="KAK4231125.1"/>
    <property type="molecule type" value="Genomic_DNA"/>
</dbReference>
<keyword evidence="4" id="KW-1185">Reference proteome</keyword>
<feature type="transmembrane region" description="Helical" evidence="2">
    <location>
        <begin position="150"/>
        <end position="170"/>
    </location>
</feature>
<feature type="compositionally biased region" description="Polar residues" evidence="1">
    <location>
        <begin position="191"/>
        <end position="202"/>
    </location>
</feature>